<organism evidence="4 5">
    <name type="scientific">Paenibacillus oralis</name>
    <dbReference type="NCBI Taxonomy" id="2490856"/>
    <lineage>
        <taxon>Bacteria</taxon>
        <taxon>Bacillati</taxon>
        <taxon>Bacillota</taxon>
        <taxon>Bacilli</taxon>
        <taxon>Bacillales</taxon>
        <taxon>Paenibacillaceae</taxon>
        <taxon>Paenibacillus</taxon>
    </lineage>
</organism>
<evidence type="ECO:0000313" key="5">
    <source>
        <dbReference type="Proteomes" id="UP000267017"/>
    </source>
</evidence>
<keyword evidence="5" id="KW-1185">Reference proteome</keyword>
<reference evidence="4 5" key="1">
    <citation type="submission" date="2018-11" db="EMBL/GenBank/DDBJ databases">
        <title>Genome sequencing of Paenibacillus sp. KCOM 3021 (= ChDC PVNT-B20).</title>
        <authorList>
            <person name="Kook J.-K."/>
            <person name="Park S.-N."/>
            <person name="Lim Y.K."/>
        </authorList>
    </citation>
    <scope>NUCLEOTIDE SEQUENCE [LARGE SCALE GENOMIC DNA]</scope>
    <source>
        <strain evidence="4 5">KCOM 3021</strain>
    </source>
</reference>
<dbReference type="EMBL" id="RRCN01000001">
    <property type="protein sequence ID" value="RRJ66246.1"/>
    <property type="molecule type" value="Genomic_DNA"/>
</dbReference>
<dbReference type="PROSITE" id="PS51272">
    <property type="entry name" value="SLH"/>
    <property type="match status" value="2"/>
</dbReference>
<evidence type="ECO:0000259" key="3">
    <source>
        <dbReference type="PROSITE" id="PS51272"/>
    </source>
</evidence>
<evidence type="ECO:0000256" key="1">
    <source>
        <dbReference type="SAM" id="MobiDB-lite"/>
    </source>
</evidence>
<keyword evidence="2" id="KW-0732">Signal</keyword>
<feature type="chain" id="PRO_5018103577" evidence="2">
    <location>
        <begin position="35"/>
        <end position="930"/>
    </location>
</feature>
<evidence type="ECO:0000256" key="2">
    <source>
        <dbReference type="SAM" id="SignalP"/>
    </source>
</evidence>
<dbReference type="OrthoDB" id="2611444at2"/>
<sequence length="930" mass="100153">MASFKRSYQRNAKRAVSAMLVTAMCLSGGAAVFADETSSTSTGASQTGTSQTGTSQTGSSQTETPQTVSSAQLFSDVANGFWAEKHIYKLAAEGIILGDAGKFRPGDVVTQQEAITMAIRLMNLDSQLGDGSGAPADLKVGNYFKPYLELALSKNLLDKNEEVAATADKESWGEKKATREWVAKILVRALGKDAEAKASATLSTGFADQSSISANARGYVNVAVQLKITTGVEGNKFEPQGKVTRAQMATFLSRGGQYVSASYEDVYEGIVTNLTDNGLTLYANGQTKTLALDNRTVYFTKDSETRVAKSQLKLYTKVMAIDKTGSAAYVEITDPAEQLDSLEGTLLRVLSDNRLLLLVDDDSETITYDDSTVFLDQSGKAIKPADLALDSKVIVKRETFSGQRKPVIIQSTVLSKSGTGVVDAVDADGNTVTIKDKDGSTYKFEVDKNALLQYQNQLMSLSELQKDATVEYKVTNSVLVSLKVTESTERTIEGTLLEIGADGSMLTIKRSSGALETKLLDEEPKVKIGGIAAPGIDDLIADLKDGDQVKLTLNGDDVVTEIEVLGRNSEQLEQATVVSYDPKLQALMVMDKDGNVDAFTLGDETTFDYDSGTKEKTLAGMEALLTKNRVVNITHLGKRALSIQIVYKYEGTLVNIDTSEEEIELKLAGGEKVTLPYDSSIDVEIYGKSNPTLRDFSKGDSVVAVLNSKQNEVELLGAKISEQFKVDSVNSSNHRISANKGKVSNYIYAEKAQLIDEEGKAIKLSALNAGDTINVDFEGLTAVKVQRVEITLGVVTSVDGSALTIKTYTDGSESFNAKDGSVTVERDGKTAETLSGLSAGDRVVVSKTTDGGLSVKVLTSISRPFSRYDSVNKEIVVKRASIADDAYMYAVTSDTYIHQGDTTISVQSLQENDKIVLYFNGDELVEIEKQ</sequence>
<dbReference type="PANTHER" id="PTHR43308">
    <property type="entry name" value="OUTER MEMBRANE PROTEIN ALPHA-RELATED"/>
    <property type="match status" value="1"/>
</dbReference>
<evidence type="ECO:0000313" key="4">
    <source>
        <dbReference type="EMBL" id="RRJ66246.1"/>
    </source>
</evidence>
<feature type="region of interest" description="Disordered" evidence="1">
    <location>
        <begin position="39"/>
        <end position="67"/>
    </location>
</feature>
<feature type="domain" description="SLH" evidence="3">
    <location>
        <begin position="70"/>
        <end position="132"/>
    </location>
</feature>
<name>A0A3P3U958_9BACL</name>
<protein>
    <submittedName>
        <fullName evidence="4">S-layer homology domain-containing protein</fullName>
    </submittedName>
</protein>
<dbReference type="Proteomes" id="UP000267017">
    <property type="component" value="Unassembled WGS sequence"/>
</dbReference>
<dbReference type="AlphaFoldDB" id="A0A3P3U958"/>
<dbReference type="RefSeq" id="WP_128634036.1">
    <property type="nucleotide sequence ID" value="NZ_RRCN01000001.1"/>
</dbReference>
<dbReference type="PANTHER" id="PTHR43308:SF1">
    <property type="entry name" value="OUTER MEMBRANE PROTEIN ALPHA"/>
    <property type="match status" value="1"/>
</dbReference>
<proteinExistence type="predicted"/>
<accession>A0A3P3U958</accession>
<gene>
    <name evidence="4" type="ORF">EHV15_27510</name>
</gene>
<dbReference type="InterPro" id="IPR001119">
    <property type="entry name" value="SLH_dom"/>
</dbReference>
<dbReference type="InterPro" id="IPR051465">
    <property type="entry name" value="Cell_Envelope_Struct_Comp"/>
</dbReference>
<feature type="signal peptide" evidence="2">
    <location>
        <begin position="1"/>
        <end position="34"/>
    </location>
</feature>
<dbReference type="Pfam" id="PF00395">
    <property type="entry name" value="SLH"/>
    <property type="match status" value="2"/>
</dbReference>
<comment type="caution">
    <text evidence="4">The sequence shown here is derived from an EMBL/GenBank/DDBJ whole genome shotgun (WGS) entry which is preliminary data.</text>
</comment>
<feature type="domain" description="SLH" evidence="3">
    <location>
        <begin position="203"/>
        <end position="266"/>
    </location>
</feature>